<keyword evidence="2" id="KW-1133">Transmembrane helix</keyword>
<keyword evidence="2" id="KW-0812">Transmembrane</keyword>
<dbReference type="AlphaFoldDB" id="A0A1C7MNC6"/>
<feature type="transmembrane region" description="Helical" evidence="2">
    <location>
        <begin position="162"/>
        <end position="185"/>
    </location>
</feature>
<keyword evidence="4" id="KW-1185">Reference proteome</keyword>
<feature type="region of interest" description="Disordered" evidence="1">
    <location>
        <begin position="18"/>
        <end position="44"/>
    </location>
</feature>
<keyword evidence="2" id="KW-0472">Membrane</keyword>
<feature type="transmembrane region" description="Helical" evidence="2">
    <location>
        <begin position="214"/>
        <end position="235"/>
    </location>
</feature>
<comment type="caution">
    <text evidence="3">The sequence shown here is derived from an EMBL/GenBank/DDBJ whole genome shotgun (WGS) entry which is preliminary data.</text>
</comment>
<protein>
    <recommendedName>
        <fullName evidence="5">EXPERA domain-containing protein</fullName>
    </recommendedName>
</protein>
<evidence type="ECO:0008006" key="5">
    <source>
        <dbReference type="Google" id="ProtNLM"/>
    </source>
</evidence>
<dbReference type="Proteomes" id="UP000092993">
    <property type="component" value="Unassembled WGS sequence"/>
</dbReference>
<evidence type="ECO:0000313" key="3">
    <source>
        <dbReference type="EMBL" id="OBZ78318.1"/>
    </source>
</evidence>
<name>A0A1C7MNC6_GRIFR</name>
<evidence type="ECO:0000256" key="1">
    <source>
        <dbReference type="SAM" id="MobiDB-lite"/>
    </source>
</evidence>
<reference evidence="3 4" key="1">
    <citation type="submission" date="2016-03" db="EMBL/GenBank/DDBJ databases">
        <title>Whole genome sequencing of Grifola frondosa 9006-11.</title>
        <authorList>
            <person name="Min B."/>
            <person name="Park H."/>
            <person name="Kim J.-G."/>
            <person name="Cho H."/>
            <person name="Oh Y.-L."/>
            <person name="Kong W.-S."/>
            <person name="Choi I.-G."/>
        </authorList>
    </citation>
    <scope>NUCLEOTIDE SEQUENCE [LARGE SCALE GENOMIC DNA]</scope>
    <source>
        <strain evidence="3 4">9006-11</strain>
    </source>
</reference>
<dbReference type="EMBL" id="LUGG01000002">
    <property type="protein sequence ID" value="OBZ78318.1"/>
    <property type="molecule type" value="Genomic_DNA"/>
</dbReference>
<dbReference type="STRING" id="5627.A0A1C7MNC6"/>
<organism evidence="3 4">
    <name type="scientific">Grifola frondosa</name>
    <name type="common">Maitake</name>
    <name type="synonym">Polyporus frondosus</name>
    <dbReference type="NCBI Taxonomy" id="5627"/>
    <lineage>
        <taxon>Eukaryota</taxon>
        <taxon>Fungi</taxon>
        <taxon>Dikarya</taxon>
        <taxon>Basidiomycota</taxon>
        <taxon>Agaricomycotina</taxon>
        <taxon>Agaricomycetes</taxon>
        <taxon>Polyporales</taxon>
        <taxon>Grifolaceae</taxon>
        <taxon>Grifola</taxon>
    </lineage>
</organism>
<accession>A0A1C7MNC6</accession>
<proteinExistence type="predicted"/>
<evidence type="ECO:0000256" key="2">
    <source>
        <dbReference type="SAM" id="Phobius"/>
    </source>
</evidence>
<dbReference type="PANTHER" id="PTHR37919:SF2">
    <property type="entry name" value="EXPERA DOMAIN-CONTAINING PROTEIN"/>
    <property type="match status" value="1"/>
</dbReference>
<evidence type="ECO:0000313" key="4">
    <source>
        <dbReference type="Proteomes" id="UP000092993"/>
    </source>
</evidence>
<dbReference type="OrthoDB" id="60858at2759"/>
<sequence>MDGSVNCLGYYLEVAPPATSVSSDDDSEVQGEGEHDELGPDAAPLSFAQPKHIPTVSTMRWHHSQARLLHFPSTTRRQNGSKDALLDIFVVSAYHSGDILGCGVLFLASALNEGGDLHWLWKPYALYQEVDYIYGLKAYEGGDGFTNAQSLLNIVENFMNIAYLYLAHVVGTPVAPLVGFASAVMTLSKTVLYWVQEYYCNGCSVGHNSLQVLVVYWIIPNGLWLVIPSFIIWQFGKDIVASLRVAEKVAAKEVSGKTQ</sequence>
<dbReference type="PANTHER" id="PTHR37919">
    <property type="entry name" value="PROTEIN CBG05606"/>
    <property type="match status" value="1"/>
</dbReference>
<gene>
    <name evidence="3" type="ORF">A0H81_02264</name>
</gene>